<protein>
    <submittedName>
        <fullName evidence="2">Uncharacterized protein</fullName>
    </submittedName>
</protein>
<dbReference type="AlphaFoldDB" id="A0A8J6EJ39"/>
<evidence type="ECO:0000313" key="2">
    <source>
        <dbReference type="EMBL" id="KAG9469814.1"/>
    </source>
</evidence>
<proteinExistence type="predicted"/>
<sequence length="86" mass="9719">MLCGKALPHPAVNYRKRRLECKPPAEDPARRSLSPGETEDQRRKKPRSAPFYIPGDVTCLLASHWMTKGCGFHKSDERCGRMLHGS</sequence>
<name>A0A8J6EJ39_ELECQ</name>
<feature type="compositionally biased region" description="Basic and acidic residues" evidence="1">
    <location>
        <begin position="20"/>
        <end position="30"/>
    </location>
</feature>
<dbReference type="EMBL" id="WNTK01000424">
    <property type="protein sequence ID" value="KAG9469814.1"/>
    <property type="molecule type" value="Genomic_DNA"/>
</dbReference>
<evidence type="ECO:0000256" key="1">
    <source>
        <dbReference type="SAM" id="MobiDB-lite"/>
    </source>
</evidence>
<comment type="caution">
    <text evidence="2">The sequence shown here is derived from an EMBL/GenBank/DDBJ whole genome shotgun (WGS) entry which is preliminary data.</text>
</comment>
<reference evidence="2" key="1">
    <citation type="thesis" date="2020" institute="ProQuest LLC" country="789 East Eisenhower Parkway, Ann Arbor, MI, USA">
        <title>Comparative Genomics and Chromosome Evolution.</title>
        <authorList>
            <person name="Mudd A.B."/>
        </authorList>
    </citation>
    <scope>NUCLEOTIDE SEQUENCE</scope>
    <source>
        <strain evidence="2">HN-11 Male</strain>
        <tissue evidence="2">Kidney and liver</tissue>
    </source>
</reference>
<organism evidence="2 3">
    <name type="scientific">Eleutherodactylus coqui</name>
    <name type="common">Puerto Rican coqui</name>
    <dbReference type="NCBI Taxonomy" id="57060"/>
    <lineage>
        <taxon>Eukaryota</taxon>
        <taxon>Metazoa</taxon>
        <taxon>Chordata</taxon>
        <taxon>Craniata</taxon>
        <taxon>Vertebrata</taxon>
        <taxon>Euteleostomi</taxon>
        <taxon>Amphibia</taxon>
        <taxon>Batrachia</taxon>
        <taxon>Anura</taxon>
        <taxon>Neobatrachia</taxon>
        <taxon>Hyloidea</taxon>
        <taxon>Eleutherodactylidae</taxon>
        <taxon>Eleutherodactylinae</taxon>
        <taxon>Eleutherodactylus</taxon>
        <taxon>Eleutherodactylus</taxon>
    </lineage>
</organism>
<accession>A0A8J6EJ39</accession>
<gene>
    <name evidence="2" type="ORF">GDO78_019614</name>
</gene>
<keyword evidence="3" id="KW-1185">Reference proteome</keyword>
<dbReference type="Proteomes" id="UP000770717">
    <property type="component" value="Unassembled WGS sequence"/>
</dbReference>
<evidence type="ECO:0000313" key="3">
    <source>
        <dbReference type="Proteomes" id="UP000770717"/>
    </source>
</evidence>
<feature type="region of interest" description="Disordered" evidence="1">
    <location>
        <begin position="18"/>
        <end position="49"/>
    </location>
</feature>